<dbReference type="Gene3D" id="3.10.350.10">
    <property type="entry name" value="LysM domain"/>
    <property type="match status" value="1"/>
</dbReference>
<organism evidence="3 4">
    <name type="scientific">Microbacterium dauci</name>
    <dbReference type="NCBI Taxonomy" id="3048008"/>
    <lineage>
        <taxon>Bacteria</taxon>
        <taxon>Bacillati</taxon>
        <taxon>Actinomycetota</taxon>
        <taxon>Actinomycetes</taxon>
        <taxon>Micrococcales</taxon>
        <taxon>Microbacteriaceae</taxon>
        <taxon>Microbacterium</taxon>
    </lineage>
</organism>
<keyword evidence="4" id="KW-1185">Reference proteome</keyword>
<evidence type="ECO:0000313" key="4">
    <source>
        <dbReference type="Proteomes" id="UP001321481"/>
    </source>
</evidence>
<dbReference type="RefSeq" id="WP_283716693.1">
    <property type="nucleotide sequence ID" value="NZ_JASJND010000006.1"/>
</dbReference>
<reference evidence="3 4" key="1">
    <citation type="submission" date="2023-05" db="EMBL/GenBank/DDBJ databases">
        <title>Microbacterium dauci sp.nov., Isolated from Carrot Rhizosphere Soil.</title>
        <authorList>
            <person name="Xiao Z."/>
            <person name="Zheng J."/>
        </authorList>
    </citation>
    <scope>NUCLEOTIDE SEQUENCE [LARGE SCALE GENOMIC DNA]</scope>
    <source>
        <strain evidence="3 4">LX3-4</strain>
    </source>
</reference>
<keyword evidence="1" id="KW-0472">Membrane</keyword>
<evidence type="ECO:0000256" key="1">
    <source>
        <dbReference type="SAM" id="Phobius"/>
    </source>
</evidence>
<evidence type="ECO:0000259" key="2">
    <source>
        <dbReference type="PROSITE" id="PS51782"/>
    </source>
</evidence>
<comment type="caution">
    <text evidence="3">The sequence shown here is derived from an EMBL/GenBank/DDBJ whole genome shotgun (WGS) entry which is preliminary data.</text>
</comment>
<keyword evidence="1" id="KW-0812">Transmembrane</keyword>
<name>A0ABT6ZFV3_9MICO</name>
<dbReference type="EMBL" id="JASJND010000006">
    <property type="protein sequence ID" value="MDJ1115040.1"/>
    <property type="molecule type" value="Genomic_DNA"/>
</dbReference>
<dbReference type="Pfam" id="PF01476">
    <property type="entry name" value="LysM"/>
    <property type="match status" value="1"/>
</dbReference>
<dbReference type="SMART" id="SM00257">
    <property type="entry name" value="LysM"/>
    <property type="match status" value="1"/>
</dbReference>
<dbReference type="InterPro" id="IPR036779">
    <property type="entry name" value="LysM_dom_sf"/>
</dbReference>
<gene>
    <name evidence="3" type="ORF">QNI14_11325</name>
</gene>
<accession>A0ABT6ZFV3</accession>
<keyword evidence="1" id="KW-1133">Transmembrane helix</keyword>
<feature type="domain" description="LysM" evidence="2">
    <location>
        <begin position="61"/>
        <end position="110"/>
    </location>
</feature>
<dbReference type="CDD" id="cd00118">
    <property type="entry name" value="LysM"/>
    <property type="match status" value="1"/>
</dbReference>
<dbReference type="PROSITE" id="PS51782">
    <property type="entry name" value="LYSM"/>
    <property type="match status" value="1"/>
</dbReference>
<protein>
    <submittedName>
        <fullName evidence="3">LysM peptidoglycan-binding domain-containing protein</fullName>
    </submittedName>
</protein>
<dbReference type="Proteomes" id="UP001321481">
    <property type="component" value="Unassembled WGS sequence"/>
</dbReference>
<evidence type="ECO:0000313" key="3">
    <source>
        <dbReference type="EMBL" id="MDJ1115040.1"/>
    </source>
</evidence>
<sequence>MSTITITDIRPTTRLRLTVRGRRVLAAIAAMPAVVALAIAIVSSGGALASGELGAPADSFETVTVLPGDSLWSIAEAVAPAHDPRDVVDGIMTLNALSSPVLDAGQSLAIPAEFTVANGQ</sequence>
<dbReference type="InterPro" id="IPR018392">
    <property type="entry name" value="LysM"/>
</dbReference>
<feature type="transmembrane region" description="Helical" evidence="1">
    <location>
        <begin position="24"/>
        <end position="49"/>
    </location>
</feature>
<proteinExistence type="predicted"/>